<dbReference type="RefSeq" id="WP_284312333.1">
    <property type="nucleotide sequence ID" value="NZ_BSPC01000022.1"/>
</dbReference>
<organism evidence="5 6">
    <name type="scientific">Labrys miyagiensis</name>
    <dbReference type="NCBI Taxonomy" id="346912"/>
    <lineage>
        <taxon>Bacteria</taxon>
        <taxon>Pseudomonadati</taxon>
        <taxon>Pseudomonadota</taxon>
        <taxon>Alphaproteobacteria</taxon>
        <taxon>Hyphomicrobiales</taxon>
        <taxon>Xanthobacteraceae</taxon>
        <taxon>Labrys</taxon>
    </lineage>
</organism>
<dbReference type="Pfam" id="PF01593">
    <property type="entry name" value="Amino_oxidase"/>
    <property type="match status" value="1"/>
</dbReference>
<proteinExistence type="inferred from homology"/>
<name>A0ABQ6CGP5_9HYPH</name>
<dbReference type="EMBL" id="BSPC01000022">
    <property type="protein sequence ID" value="GLS19404.1"/>
    <property type="molecule type" value="Genomic_DNA"/>
</dbReference>
<dbReference type="InterPro" id="IPR050703">
    <property type="entry name" value="Flavin_MAO"/>
</dbReference>
<sequence length="437" mass="46967">MQRTEVVIVGAGFAGLAAASEFKAAGIDFRLLEARDRVGGRVEGAYNGLGEKVDLGGQFFCEDMPGVMALAKQYGKTLVTTPFEGDSLLQPASHGRHDIEEAYAGAAALRRRMRAIDPADPAITGLTASAWAERQEATPEARHMFLSMIEGLWCKPAEEIPFWYVASNDRRITNKVSELQYFAGETLHSLAEDMARSLGSSVETGQPVERIAWGGGGVTIEACSRTYQARHAILAVPPVMARKIAFEPGLPPSLRGALAAWESGTVVKSFLRYPSAFWRRKGLSGSVLWLDRRGLYVCDASLDDDHAMLVAFAGGPVATQWMADGEGMLRQQLLSRLVPALGPEAAEPLDFICRDWSGDRWSGGGYSDDIMDMAAGDAEDVLRSGLANVSFACSELSPSFPSYVEGAISIGRLQARAVIARFSATAEADALQNPAGK</sequence>
<keyword evidence="3" id="KW-0560">Oxidoreductase</keyword>
<dbReference type="SUPFAM" id="SSF51905">
    <property type="entry name" value="FAD/NAD(P)-binding domain"/>
    <property type="match status" value="1"/>
</dbReference>
<evidence type="ECO:0000256" key="2">
    <source>
        <dbReference type="ARBA" id="ARBA00005995"/>
    </source>
</evidence>
<evidence type="ECO:0000313" key="5">
    <source>
        <dbReference type="EMBL" id="GLS19404.1"/>
    </source>
</evidence>
<comment type="cofactor">
    <cofactor evidence="1">
        <name>FAD</name>
        <dbReference type="ChEBI" id="CHEBI:57692"/>
    </cofactor>
</comment>
<gene>
    <name evidence="5" type="ORF">GCM10007874_24210</name>
</gene>
<dbReference type="PANTHER" id="PTHR43563:SF1">
    <property type="entry name" value="AMINE OXIDASE [FLAVIN-CONTAINING] B"/>
    <property type="match status" value="1"/>
</dbReference>
<dbReference type="InterPro" id="IPR036188">
    <property type="entry name" value="FAD/NAD-bd_sf"/>
</dbReference>
<dbReference type="PRINTS" id="PR00757">
    <property type="entry name" value="AMINEOXDASEF"/>
</dbReference>
<comment type="similarity">
    <text evidence="2">Belongs to the flavin monoamine oxidase family.</text>
</comment>
<comment type="caution">
    <text evidence="5">The sequence shown here is derived from an EMBL/GenBank/DDBJ whole genome shotgun (WGS) entry which is preliminary data.</text>
</comment>
<dbReference type="Proteomes" id="UP001156882">
    <property type="component" value="Unassembled WGS sequence"/>
</dbReference>
<feature type="domain" description="Amine oxidase" evidence="4">
    <location>
        <begin position="13"/>
        <end position="419"/>
    </location>
</feature>
<protein>
    <submittedName>
        <fullName evidence="5">Monoamine oxidase</fullName>
    </submittedName>
</protein>
<evidence type="ECO:0000259" key="4">
    <source>
        <dbReference type="Pfam" id="PF01593"/>
    </source>
</evidence>
<keyword evidence="6" id="KW-1185">Reference proteome</keyword>
<reference evidence="6" key="1">
    <citation type="journal article" date="2019" name="Int. J. Syst. Evol. Microbiol.">
        <title>The Global Catalogue of Microorganisms (GCM) 10K type strain sequencing project: providing services to taxonomists for standard genome sequencing and annotation.</title>
        <authorList>
            <consortium name="The Broad Institute Genomics Platform"/>
            <consortium name="The Broad Institute Genome Sequencing Center for Infectious Disease"/>
            <person name="Wu L."/>
            <person name="Ma J."/>
        </authorList>
    </citation>
    <scope>NUCLEOTIDE SEQUENCE [LARGE SCALE GENOMIC DNA]</scope>
    <source>
        <strain evidence="6">NBRC 101365</strain>
    </source>
</reference>
<dbReference type="InterPro" id="IPR001613">
    <property type="entry name" value="Flavin_amine_oxidase"/>
</dbReference>
<dbReference type="InterPro" id="IPR002937">
    <property type="entry name" value="Amino_oxidase"/>
</dbReference>
<dbReference type="PANTHER" id="PTHR43563">
    <property type="entry name" value="AMINE OXIDASE"/>
    <property type="match status" value="1"/>
</dbReference>
<evidence type="ECO:0000256" key="3">
    <source>
        <dbReference type="ARBA" id="ARBA00023002"/>
    </source>
</evidence>
<evidence type="ECO:0000256" key="1">
    <source>
        <dbReference type="ARBA" id="ARBA00001974"/>
    </source>
</evidence>
<dbReference type="Gene3D" id="3.50.50.60">
    <property type="entry name" value="FAD/NAD(P)-binding domain"/>
    <property type="match status" value="1"/>
</dbReference>
<evidence type="ECO:0000313" key="6">
    <source>
        <dbReference type="Proteomes" id="UP001156882"/>
    </source>
</evidence>
<accession>A0ABQ6CGP5</accession>
<dbReference type="SUPFAM" id="SSF54373">
    <property type="entry name" value="FAD-linked reductases, C-terminal domain"/>
    <property type="match status" value="1"/>
</dbReference>